<keyword evidence="3" id="KW-0804">Transcription</keyword>
<organism evidence="5 6">
    <name type="scientific">Exilibacterium tricleocarpae</name>
    <dbReference type="NCBI Taxonomy" id="2591008"/>
    <lineage>
        <taxon>Bacteria</taxon>
        <taxon>Pseudomonadati</taxon>
        <taxon>Pseudomonadota</taxon>
        <taxon>Gammaproteobacteria</taxon>
        <taxon>Cellvibrionales</taxon>
        <taxon>Cellvibrionaceae</taxon>
        <taxon>Exilibacterium</taxon>
    </lineage>
</organism>
<comment type="caution">
    <text evidence="5">The sequence shown here is derived from an EMBL/GenBank/DDBJ whole genome shotgun (WGS) entry which is preliminary data.</text>
</comment>
<evidence type="ECO:0000256" key="2">
    <source>
        <dbReference type="ARBA" id="ARBA00023125"/>
    </source>
</evidence>
<dbReference type="Proteomes" id="UP000319732">
    <property type="component" value="Unassembled WGS sequence"/>
</dbReference>
<dbReference type="GO" id="GO:0000976">
    <property type="term" value="F:transcription cis-regulatory region binding"/>
    <property type="evidence" value="ECO:0007669"/>
    <property type="project" value="TreeGrafter"/>
</dbReference>
<dbReference type="PANTHER" id="PTHR47894">
    <property type="entry name" value="HTH-TYPE TRANSCRIPTIONAL REGULATOR GADX"/>
    <property type="match status" value="1"/>
</dbReference>
<dbReference type="PANTHER" id="PTHR47894:SF1">
    <property type="entry name" value="HTH-TYPE TRANSCRIPTIONAL REGULATOR VQSM"/>
    <property type="match status" value="1"/>
</dbReference>
<evidence type="ECO:0000313" key="6">
    <source>
        <dbReference type="Proteomes" id="UP000319732"/>
    </source>
</evidence>
<feature type="domain" description="HTH araC/xylS-type" evidence="4">
    <location>
        <begin position="231"/>
        <end position="333"/>
    </location>
</feature>
<keyword evidence="1" id="KW-0805">Transcription regulation</keyword>
<name>A0A545SXJ8_9GAMM</name>
<reference evidence="5 6" key="1">
    <citation type="submission" date="2019-06" db="EMBL/GenBank/DDBJ databases">
        <title>Whole genome sequence for Cellvibrionaceae sp. R142.</title>
        <authorList>
            <person name="Wang G."/>
        </authorList>
    </citation>
    <scope>NUCLEOTIDE SEQUENCE [LARGE SCALE GENOMIC DNA]</scope>
    <source>
        <strain evidence="5 6">R142</strain>
    </source>
</reference>
<dbReference type="Pfam" id="PF12625">
    <property type="entry name" value="Arabinose_bd"/>
    <property type="match status" value="1"/>
</dbReference>
<dbReference type="OrthoDB" id="5582699at2"/>
<dbReference type="InterPro" id="IPR032687">
    <property type="entry name" value="AraC-type_N"/>
</dbReference>
<dbReference type="PROSITE" id="PS01124">
    <property type="entry name" value="HTH_ARAC_FAMILY_2"/>
    <property type="match status" value="1"/>
</dbReference>
<evidence type="ECO:0000256" key="3">
    <source>
        <dbReference type="ARBA" id="ARBA00023163"/>
    </source>
</evidence>
<dbReference type="InterPro" id="IPR018060">
    <property type="entry name" value="HTH_AraC"/>
</dbReference>
<dbReference type="Pfam" id="PF12833">
    <property type="entry name" value="HTH_18"/>
    <property type="match status" value="1"/>
</dbReference>
<dbReference type="InterPro" id="IPR020449">
    <property type="entry name" value="Tscrpt_reg_AraC-type_HTH"/>
</dbReference>
<dbReference type="PRINTS" id="PR00032">
    <property type="entry name" value="HTHARAC"/>
</dbReference>
<keyword evidence="2" id="KW-0238">DNA-binding</keyword>
<sequence length="337" mass="38635">MNQHHSVPASLLLDHLQGAIARGTDPAAILALAQVPATVLENPDRRLPLEDFGRIIKASFQHLDDEASGFLSRPLKPGTFALMCHATITCPNLRRTLLRSGRYFNVVTDEIIFDLLERGEEAILAVRTVNRRQLDDRFFIVSLFVIWIRWASWMIDKPLLLERINFAFAAPAYAADFDSMFPCRHYFEQRENSVVFSRRFLEMPVAQDTQTLTDFLAHAPECLLTQYKTDNSLTATIRHILQRADSSESVSFETVAARLHMTTQTLRRRLKEEGNAYQEIKDSVRRDMAIYHLSRLDTPINDIAELMGFSEPSAFNRAFKKWTGTTPGSYREKHYRG</sequence>
<protein>
    <submittedName>
        <fullName evidence="5">AraC family transcriptional regulator</fullName>
    </submittedName>
</protein>
<accession>A0A545SXJ8</accession>
<evidence type="ECO:0000259" key="4">
    <source>
        <dbReference type="PROSITE" id="PS01124"/>
    </source>
</evidence>
<keyword evidence="6" id="KW-1185">Reference proteome</keyword>
<evidence type="ECO:0000256" key="1">
    <source>
        <dbReference type="ARBA" id="ARBA00023015"/>
    </source>
</evidence>
<dbReference type="Gene3D" id="1.10.10.60">
    <property type="entry name" value="Homeodomain-like"/>
    <property type="match status" value="1"/>
</dbReference>
<dbReference type="SUPFAM" id="SSF46689">
    <property type="entry name" value="Homeodomain-like"/>
    <property type="match status" value="1"/>
</dbReference>
<dbReference type="RefSeq" id="WP_142929329.1">
    <property type="nucleotide sequence ID" value="NZ_ML660105.1"/>
</dbReference>
<evidence type="ECO:0000313" key="5">
    <source>
        <dbReference type="EMBL" id="TQV69690.1"/>
    </source>
</evidence>
<dbReference type="SMART" id="SM00342">
    <property type="entry name" value="HTH_ARAC"/>
    <property type="match status" value="1"/>
</dbReference>
<gene>
    <name evidence="5" type="ORF">FKG94_23140</name>
</gene>
<dbReference type="InterPro" id="IPR009057">
    <property type="entry name" value="Homeodomain-like_sf"/>
</dbReference>
<dbReference type="GO" id="GO:0003700">
    <property type="term" value="F:DNA-binding transcription factor activity"/>
    <property type="evidence" value="ECO:0007669"/>
    <property type="project" value="InterPro"/>
</dbReference>
<proteinExistence type="predicted"/>
<dbReference type="AlphaFoldDB" id="A0A545SXJ8"/>
<dbReference type="GO" id="GO:0005829">
    <property type="term" value="C:cytosol"/>
    <property type="evidence" value="ECO:0007669"/>
    <property type="project" value="TreeGrafter"/>
</dbReference>
<dbReference type="EMBL" id="VHSG01000027">
    <property type="protein sequence ID" value="TQV69690.1"/>
    <property type="molecule type" value="Genomic_DNA"/>
</dbReference>